<dbReference type="InterPro" id="IPR029056">
    <property type="entry name" value="Ribokinase-like"/>
</dbReference>
<comment type="pathway">
    <text evidence="1">Cofactor biosynthesis; thiamine diphosphate biosynthesis.</text>
</comment>
<organism evidence="4 5">
    <name type="scientific">Coprobacter tertius</name>
    <dbReference type="NCBI Taxonomy" id="2944915"/>
    <lineage>
        <taxon>Bacteria</taxon>
        <taxon>Pseudomonadati</taxon>
        <taxon>Bacteroidota</taxon>
        <taxon>Bacteroidia</taxon>
        <taxon>Bacteroidales</taxon>
        <taxon>Barnesiellaceae</taxon>
        <taxon>Coprobacter</taxon>
    </lineage>
</organism>
<comment type="caution">
    <text evidence="4">The sequence shown here is derived from an EMBL/GenBank/DDBJ whole genome shotgun (WGS) entry which is preliminary data.</text>
</comment>
<dbReference type="Proteomes" id="UP001205603">
    <property type="component" value="Unassembled WGS sequence"/>
</dbReference>
<feature type="domain" description="Pyridoxamine kinase/Phosphomethylpyrimidine kinase" evidence="3">
    <location>
        <begin position="14"/>
        <end position="261"/>
    </location>
</feature>
<dbReference type="PANTHER" id="PTHR20858:SF17">
    <property type="entry name" value="HYDROXYMETHYLPYRIMIDINE_PHOSPHOMETHYLPYRIMIDINE KINASE THI20-RELATED"/>
    <property type="match status" value="1"/>
</dbReference>
<protein>
    <recommendedName>
        <fullName evidence="2">hydroxymethylpyrimidine kinase</fullName>
        <ecNumber evidence="2">2.7.1.49</ecNumber>
    </recommendedName>
</protein>
<dbReference type="InterPro" id="IPR013749">
    <property type="entry name" value="PM/HMP-P_kinase-1"/>
</dbReference>
<evidence type="ECO:0000256" key="1">
    <source>
        <dbReference type="ARBA" id="ARBA00004948"/>
    </source>
</evidence>
<dbReference type="PANTHER" id="PTHR20858">
    <property type="entry name" value="PHOSPHOMETHYLPYRIMIDINE KINASE"/>
    <property type="match status" value="1"/>
</dbReference>
<dbReference type="SUPFAM" id="SSF53613">
    <property type="entry name" value="Ribokinase-like"/>
    <property type="match status" value="1"/>
</dbReference>
<keyword evidence="4" id="KW-0808">Transferase</keyword>
<keyword evidence="5" id="KW-1185">Reference proteome</keyword>
<reference evidence="4 5" key="1">
    <citation type="submission" date="2022-07" db="EMBL/GenBank/DDBJ databases">
        <title>Fecal culturing of patients with breast cancer.</title>
        <authorList>
            <person name="Teng N.M.Y."/>
            <person name="Kiu R."/>
            <person name="Evans R."/>
            <person name="Baker D.J."/>
            <person name="Zenner C."/>
            <person name="Robinson S.D."/>
            <person name="Hall L.J."/>
        </authorList>
    </citation>
    <scope>NUCLEOTIDE SEQUENCE [LARGE SCALE GENOMIC DNA]</scope>
    <source>
        <strain evidence="4 5">LH1063</strain>
    </source>
</reference>
<evidence type="ECO:0000259" key="3">
    <source>
        <dbReference type="Pfam" id="PF08543"/>
    </source>
</evidence>
<gene>
    <name evidence="4" type="primary">thiD</name>
    <name evidence="4" type="ORF">NMU02_07925</name>
</gene>
<dbReference type="RefSeq" id="WP_255027226.1">
    <property type="nucleotide sequence ID" value="NZ_JANDHW010000006.1"/>
</dbReference>
<evidence type="ECO:0000313" key="4">
    <source>
        <dbReference type="EMBL" id="MCP9612015.1"/>
    </source>
</evidence>
<dbReference type="EC" id="2.7.1.49" evidence="2"/>
<dbReference type="InterPro" id="IPR004399">
    <property type="entry name" value="HMP/HMP-P_kinase_dom"/>
</dbReference>
<dbReference type="CDD" id="cd01169">
    <property type="entry name" value="HMPP_kinase"/>
    <property type="match status" value="1"/>
</dbReference>
<proteinExistence type="predicted"/>
<dbReference type="Pfam" id="PF08543">
    <property type="entry name" value="Phos_pyr_kin"/>
    <property type="match status" value="1"/>
</dbReference>
<dbReference type="GO" id="GO:0008902">
    <property type="term" value="F:hydroxymethylpyrimidine kinase activity"/>
    <property type="evidence" value="ECO:0007669"/>
    <property type="project" value="UniProtKB-EC"/>
</dbReference>
<dbReference type="Gene3D" id="3.40.1190.20">
    <property type="match status" value="1"/>
</dbReference>
<dbReference type="EMBL" id="JANDHW010000006">
    <property type="protein sequence ID" value="MCP9612015.1"/>
    <property type="molecule type" value="Genomic_DNA"/>
</dbReference>
<accession>A0ABT1MHA5</accession>
<name>A0ABT1MHA5_9BACT</name>
<evidence type="ECO:0000256" key="2">
    <source>
        <dbReference type="ARBA" id="ARBA00012135"/>
    </source>
</evidence>
<evidence type="ECO:0000313" key="5">
    <source>
        <dbReference type="Proteomes" id="UP001205603"/>
    </source>
</evidence>
<keyword evidence="4" id="KW-0418">Kinase</keyword>
<dbReference type="GO" id="GO:0008972">
    <property type="term" value="F:phosphomethylpyrimidine kinase activity"/>
    <property type="evidence" value="ECO:0007669"/>
    <property type="project" value="UniProtKB-EC"/>
</dbReference>
<sequence>MNRYPKCLTIAGSDCSGGAGIQADLKTMSAIGVYGMSAITAVTAQNTCGVTAIQPIEREIVKAQLEAVFSDIGADAVKIGMLHSPGIVETVIEMLDKYTPPYIILDPVMISTSGHKLIEDETIGIIKSKLFCRSTLITPNIDEAILLSGKNITTENEMYAAADILIKNGCNAVLMKGGHLKNAQMTDILFTRQNDPLILRSDPIDTVNSHGTGCTLSSAIASYLALGYTLNESTKLAKKFITTALKKGANIKTGTGHGPLNHFFAPHPLKVINS</sequence>
<dbReference type="NCBIfam" id="TIGR00097">
    <property type="entry name" value="HMP-P_kinase"/>
    <property type="match status" value="1"/>
</dbReference>